<dbReference type="GO" id="GO:0043531">
    <property type="term" value="F:ADP binding"/>
    <property type="evidence" value="ECO:0007669"/>
    <property type="project" value="InterPro"/>
</dbReference>
<protein>
    <submittedName>
        <fullName evidence="3">Purine and uridine phosphorylase</fullName>
    </submittedName>
</protein>
<name>A0A370C5C4_ASPNG</name>
<dbReference type="SUPFAM" id="SSF53167">
    <property type="entry name" value="Purine and uridine phosphorylases"/>
    <property type="match status" value="1"/>
</dbReference>
<dbReference type="InterPro" id="IPR053137">
    <property type="entry name" value="NLR-like"/>
</dbReference>
<dbReference type="Pfam" id="PF00931">
    <property type="entry name" value="NB-ARC"/>
    <property type="match status" value="1"/>
</dbReference>
<dbReference type="InterPro" id="IPR027417">
    <property type="entry name" value="P-loop_NTPase"/>
</dbReference>
<evidence type="ECO:0000259" key="1">
    <source>
        <dbReference type="Pfam" id="PF00931"/>
    </source>
</evidence>
<dbReference type="SUPFAM" id="SSF52540">
    <property type="entry name" value="P-loop containing nucleoside triphosphate hydrolases"/>
    <property type="match status" value="1"/>
</dbReference>
<dbReference type="Pfam" id="PF01048">
    <property type="entry name" value="PNP_UDP_1"/>
    <property type="match status" value="1"/>
</dbReference>
<feature type="domain" description="Nucleoside phosphorylase" evidence="2">
    <location>
        <begin position="15"/>
        <end position="309"/>
    </location>
</feature>
<dbReference type="Proteomes" id="UP000253845">
    <property type="component" value="Unassembled WGS sequence"/>
</dbReference>
<evidence type="ECO:0000313" key="3">
    <source>
        <dbReference type="EMBL" id="RDH22319.1"/>
    </source>
</evidence>
<evidence type="ECO:0000313" key="4">
    <source>
        <dbReference type="Proteomes" id="UP000253845"/>
    </source>
</evidence>
<dbReference type="Gene3D" id="3.40.50.1580">
    <property type="entry name" value="Nucleoside phosphorylase domain"/>
    <property type="match status" value="1"/>
</dbReference>
<sequence length="901" mass="101412">MSGNDVPSYDEFAVGWICALPLEMTAAKAVLDEEYPSLHLPKQHHNTYVLGRISGHKVVITCLPFGIYGTTSATAVVEQMLFTFRSIRFGLMVGIGGGVPSAVDVRLGDVVVSKPTAGLPGVIQYDYGKTVASGRFEQTGTLNKPPIVLLSALSSLEADRLAGGSDIGTYEKIIADSLRAAKDPSVFRYPGAEHDWLFDASYDHDPRFASCAECDPERRVRRKPRRSCTPVVHYGNIASGNQVMKHGLTRDRIAQTTQGILCFEMEAAGIMDYLPCLVIRGICDYSDSHKKKEWQGFAALTAAAYAKLLLSKIPVHRSEASTLIQAPGSKNSSDSFDVRFDTIEMPQAAISVGREAELAMITKSLLSDRFRGIVTLYGMGGIGKTELSIMYIMRHRQKYSSVFWIDGSSLDKLYSSYTQAAMRIIHDHPGDQSLRKALKEGDQIQLVGSVNEWLSRPSNNRWLLIYDGFDLPMVEGFDKAEIMKMRLPPSKQGHIIITMRSYDIGIGDQIQLDGLPLAIVSAGAYLKQSVITCREYLKLYKESWLQLQQLSPQQSSLEQKSMHTTWKITLNQIMRQHRHAAVLLKQWIAFNSNDIWYGLFQSARPESASDPLVFDTAMAVLSRYGWVEPGPVAAGNSQQGRGYSLQKCIHAWLQYEDCFVSDIDLLTQLAVLKISTYQLDLVTKFNFFSLELPDRNRLLPHADRCLEIYLSSGKDKYNSLFDLKAQLRLADLYMIWSTRASPIYTCYLDFLCQPYEEKRNLAKSQDLYCLLMEKLDMQQDQSNREVQDMMSKVYHQRGLIMFRNQQFVMASKMFRLSIHTDAVFERANFSYPTKWAYLLYFTSRGRLQEGRPAKYVAALRETNCVSSLIDISKDATVENLVAVGSWPRLFPGVLLVNSAYA</sequence>
<dbReference type="PRINTS" id="PR00364">
    <property type="entry name" value="DISEASERSIST"/>
</dbReference>
<dbReference type="Gene3D" id="3.40.50.300">
    <property type="entry name" value="P-loop containing nucleotide triphosphate hydrolases"/>
    <property type="match status" value="1"/>
</dbReference>
<proteinExistence type="predicted"/>
<dbReference type="GO" id="GO:0003824">
    <property type="term" value="F:catalytic activity"/>
    <property type="evidence" value="ECO:0007669"/>
    <property type="project" value="InterPro"/>
</dbReference>
<dbReference type="PANTHER" id="PTHR46082">
    <property type="entry name" value="ATP/GTP-BINDING PROTEIN-RELATED"/>
    <property type="match status" value="1"/>
</dbReference>
<gene>
    <name evidence="3" type="ORF">M747DRAFT_322231</name>
</gene>
<organism evidence="3 4">
    <name type="scientific">Aspergillus niger ATCC 13496</name>
    <dbReference type="NCBI Taxonomy" id="1353008"/>
    <lineage>
        <taxon>Eukaryota</taxon>
        <taxon>Fungi</taxon>
        <taxon>Dikarya</taxon>
        <taxon>Ascomycota</taxon>
        <taxon>Pezizomycotina</taxon>
        <taxon>Eurotiomycetes</taxon>
        <taxon>Eurotiomycetidae</taxon>
        <taxon>Eurotiales</taxon>
        <taxon>Aspergillaceae</taxon>
        <taxon>Aspergillus</taxon>
        <taxon>Aspergillus subgen. Circumdati</taxon>
    </lineage>
</organism>
<feature type="domain" description="NB-ARC" evidence="1">
    <location>
        <begin position="355"/>
        <end position="504"/>
    </location>
</feature>
<accession>A0A370C5C4</accession>
<dbReference type="InterPro" id="IPR000845">
    <property type="entry name" value="Nucleoside_phosphorylase_d"/>
</dbReference>
<dbReference type="VEuPathDB" id="FungiDB:M747DRAFT_322231"/>
<dbReference type="EMBL" id="KZ851908">
    <property type="protein sequence ID" value="RDH22319.1"/>
    <property type="molecule type" value="Genomic_DNA"/>
</dbReference>
<dbReference type="PANTHER" id="PTHR46082:SF6">
    <property type="entry name" value="AAA+ ATPASE DOMAIN-CONTAINING PROTEIN-RELATED"/>
    <property type="match status" value="1"/>
</dbReference>
<reference evidence="3 4" key="1">
    <citation type="submission" date="2018-07" db="EMBL/GenBank/DDBJ databases">
        <title>Section-level genome sequencing of Aspergillus section Nigri to investigate inter- and intra-species variation.</title>
        <authorList>
            <consortium name="DOE Joint Genome Institute"/>
            <person name="Vesth T.C."/>
            <person name="Nybo J.L."/>
            <person name="Theobald S."/>
            <person name="Frisvad J.C."/>
            <person name="Larsen T.O."/>
            <person name="Nielsen K.F."/>
            <person name="Hoof J.B."/>
            <person name="Brandl J."/>
            <person name="Salamov A."/>
            <person name="Riley R."/>
            <person name="Gladden J.M."/>
            <person name="Phatale P."/>
            <person name="Nielsen M.T."/>
            <person name="Lyhne E.K."/>
            <person name="Kogle M.E."/>
            <person name="Strasser K."/>
            <person name="McDonnell E."/>
            <person name="Barry K."/>
            <person name="Clum A."/>
            <person name="Chen C."/>
            <person name="Nolan M."/>
            <person name="Sandor L."/>
            <person name="Kuo A."/>
            <person name="Lipzen A."/>
            <person name="Hainaut M."/>
            <person name="Drula E."/>
            <person name="Tsang A."/>
            <person name="Magnuson J.K."/>
            <person name="Henrissat B."/>
            <person name="Wiebenga A."/>
            <person name="Simmons B.A."/>
            <person name="Makela M.R."/>
            <person name="De vries R.P."/>
            <person name="Grigoriev I.V."/>
            <person name="Mortensen U.H."/>
            <person name="Baker S.E."/>
            <person name="Andersen M.R."/>
        </authorList>
    </citation>
    <scope>NUCLEOTIDE SEQUENCE [LARGE SCALE GENOMIC DNA]</scope>
    <source>
        <strain evidence="3 4">ATCC 13496</strain>
    </source>
</reference>
<dbReference type="InterPro" id="IPR035994">
    <property type="entry name" value="Nucleoside_phosphorylase_sf"/>
</dbReference>
<evidence type="ECO:0000259" key="2">
    <source>
        <dbReference type="Pfam" id="PF01048"/>
    </source>
</evidence>
<dbReference type="GO" id="GO:0009116">
    <property type="term" value="P:nucleoside metabolic process"/>
    <property type="evidence" value="ECO:0007669"/>
    <property type="project" value="InterPro"/>
</dbReference>
<dbReference type="InterPro" id="IPR002182">
    <property type="entry name" value="NB-ARC"/>
</dbReference>
<dbReference type="AlphaFoldDB" id="A0A370C5C4"/>